<gene>
    <name evidence="2" type="ORF">HME7025_01706</name>
</gene>
<proteinExistence type="predicted"/>
<evidence type="ECO:0000313" key="2">
    <source>
        <dbReference type="EMBL" id="AWL09558.1"/>
    </source>
</evidence>
<dbReference type="KEGG" id="psez:HME7025_01706"/>
<feature type="domain" description="Type I restriction enzyme R protein N-terminal" evidence="1">
    <location>
        <begin position="41"/>
        <end position="150"/>
    </location>
</feature>
<dbReference type="Proteomes" id="UP000245468">
    <property type="component" value="Chromosome"/>
</dbReference>
<dbReference type="AlphaFoldDB" id="A0A2S2DVZ0"/>
<protein>
    <recommendedName>
        <fullName evidence="1">Type I restriction enzyme R protein N-terminal domain-containing protein</fullName>
    </recommendedName>
</protein>
<reference evidence="3" key="1">
    <citation type="submission" date="2018-05" db="EMBL/GenBank/DDBJ databases">
        <title>Pseudarcicella sp. HME7025 Genome sequencing and assembly.</title>
        <authorList>
            <person name="Kim H."/>
            <person name="Kang H."/>
            <person name="Joh K."/>
        </authorList>
    </citation>
    <scope>NUCLEOTIDE SEQUENCE [LARGE SCALE GENOMIC DNA]</scope>
    <source>
        <strain evidence="3">HME7025</strain>
    </source>
</reference>
<dbReference type="RefSeq" id="WP_109323235.1">
    <property type="nucleotide sequence ID" value="NZ_CP029346.1"/>
</dbReference>
<dbReference type="EMBL" id="CP029346">
    <property type="protein sequence ID" value="AWL09558.1"/>
    <property type="molecule type" value="Genomic_DNA"/>
</dbReference>
<dbReference type="Pfam" id="PF13588">
    <property type="entry name" value="HSDR_N_2"/>
    <property type="match status" value="1"/>
</dbReference>
<evidence type="ECO:0000259" key="1">
    <source>
        <dbReference type="Pfam" id="PF13588"/>
    </source>
</evidence>
<keyword evidence="3" id="KW-1185">Reference proteome</keyword>
<dbReference type="OrthoDB" id="9790377at2"/>
<sequence length="153" mass="18002">MMQPIADLTLQFPPYDYKLKKKDGKLYIFDSIAKKYRLLSPEEWVRQHCLQYITNHLQYPSGMIQIEGGIIVNQLQRRSDIQIFAKDGTVFMVIECKAPHVKLTEITWQQISQYQKQINSKYLVLTNGLETKLLEIDLLHQKTNTLTHFPIYS</sequence>
<dbReference type="InterPro" id="IPR029464">
    <property type="entry name" value="HSDR_N"/>
</dbReference>
<organism evidence="2 3">
    <name type="scientific">Aquirufa nivalisilvae</name>
    <dbReference type="NCBI Taxonomy" id="2516557"/>
    <lineage>
        <taxon>Bacteria</taxon>
        <taxon>Pseudomonadati</taxon>
        <taxon>Bacteroidota</taxon>
        <taxon>Cytophagia</taxon>
        <taxon>Cytophagales</taxon>
        <taxon>Flectobacillaceae</taxon>
        <taxon>Aquirufa</taxon>
    </lineage>
</organism>
<dbReference type="Gene3D" id="3.90.1570.30">
    <property type="match status" value="1"/>
</dbReference>
<accession>A0A2S2DVZ0</accession>
<evidence type="ECO:0000313" key="3">
    <source>
        <dbReference type="Proteomes" id="UP000245468"/>
    </source>
</evidence>
<name>A0A2S2DVZ0_9BACT</name>